<accession>A0A4Y2EA09</accession>
<comment type="caution">
    <text evidence="1">The sequence shown here is derived from an EMBL/GenBank/DDBJ whole genome shotgun (WGS) entry which is preliminary data.</text>
</comment>
<reference evidence="1 2" key="1">
    <citation type="journal article" date="2019" name="Sci. Rep.">
        <title>Orb-weaving spider Araneus ventricosus genome elucidates the spidroin gene catalogue.</title>
        <authorList>
            <person name="Kono N."/>
            <person name="Nakamura H."/>
            <person name="Ohtoshi R."/>
            <person name="Moran D.A.P."/>
            <person name="Shinohara A."/>
            <person name="Yoshida Y."/>
            <person name="Fujiwara M."/>
            <person name="Mori M."/>
            <person name="Tomita M."/>
            <person name="Arakawa K."/>
        </authorList>
    </citation>
    <scope>NUCLEOTIDE SEQUENCE [LARGE SCALE GENOMIC DNA]</scope>
</reference>
<protein>
    <recommendedName>
        <fullName evidence="3">Endonuclease/exonuclease/phosphatase domain-containing protein</fullName>
    </recommendedName>
</protein>
<proteinExistence type="predicted"/>
<evidence type="ECO:0008006" key="3">
    <source>
        <dbReference type="Google" id="ProtNLM"/>
    </source>
</evidence>
<organism evidence="1 2">
    <name type="scientific">Araneus ventricosus</name>
    <name type="common">Orbweaver spider</name>
    <name type="synonym">Epeira ventricosa</name>
    <dbReference type="NCBI Taxonomy" id="182803"/>
    <lineage>
        <taxon>Eukaryota</taxon>
        <taxon>Metazoa</taxon>
        <taxon>Ecdysozoa</taxon>
        <taxon>Arthropoda</taxon>
        <taxon>Chelicerata</taxon>
        <taxon>Arachnida</taxon>
        <taxon>Araneae</taxon>
        <taxon>Araneomorphae</taxon>
        <taxon>Entelegynae</taxon>
        <taxon>Araneoidea</taxon>
        <taxon>Araneidae</taxon>
        <taxon>Araneus</taxon>
    </lineage>
</organism>
<dbReference type="OrthoDB" id="6432697at2759"/>
<dbReference type="Proteomes" id="UP000499080">
    <property type="component" value="Unassembled WGS sequence"/>
</dbReference>
<evidence type="ECO:0000313" key="2">
    <source>
        <dbReference type="Proteomes" id="UP000499080"/>
    </source>
</evidence>
<dbReference type="EMBL" id="BGPR01000522">
    <property type="protein sequence ID" value="GBM24615.1"/>
    <property type="molecule type" value="Genomic_DNA"/>
</dbReference>
<evidence type="ECO:0000313" key="1">
    <source>
        <dbReference type="EMBL" id="GBM24615.1"/>
    </source>
</evidence>
<name>A0A4Y2EA09_ARAVE</name>
<gene>
    <name evidence="1" type="ORF">AVEN_157870_1</name>
</gene>
<sequence length="266" mass="30507">MDCPSEVDTEKILEKIGNKPCLQEKVKQVQIKQQLSKYIVYGLEPETAKEDIEKALFWNFGDLGDKNLNVLFPIKGKTGNTHWVFQTPLSIYHLLKKRKKNYRRTGKPIDYGNSRASRPTSSLENLQVSQDLGNNACQIIKRQGLFLYLLASTSSSSKQQKTLQLLNSKQTKDRFLLYQPIRLLSGNIHDTLQELDTILTNIGDEKALIGADVNAHRRVSGYKNEEHRGIEDLGHQLFLLNETNSPLNFREPRRKRMTLSLSHQEC</sequence>
<keyword evidence="2" id="KW-1185">Reference proteome</keyword>
<dbReference type="AlphaFoldDB" id="A0A4Y2EA09"/>